<organism evidence="2 3">
    <name type="scientific">Vagococcus allomyrinae</name>
    <dbReference type="NCBI Taxonomy" id="2794353"/>
    <lineage>
        <taxon>Bacteria</taxon>
        <taxon>Bacillati</taxon>
        <taxon>Bacillota</taxon>
        <taxon>Bacilli</taxon>
        <taxon>Lactobacillales</taxon>
        <taxon>Enterococcaceae</taxon>
        <taxon>Vagococcus</taxon>
    </lineage>
</organism>
<dbReference type="EMBL" id="JAEEGA010000003">
    <property type="protein sequence ID" value="MBP1040500.1"/>
    <property type="molecule type" value="Genomic_DNA"/>
</dbReference>
<dbReference type="InterPro" id="IPR011059">
    <property type="entry name" value="Metal-dep_hydrolase_composite"/>
</dbReference>
<evidence type="ECO:0000313" key="3">
    <source>
        <dbReference type="Proteomes" id="UP000674938"/>
    </source>
</evidence>
<dbReference type="CDD" id="cd01293">
    <property type="entry name" value="Bact_CD"/>
    <property type="match status" value="1"/>
</dbReference>
<feature type="domain" description="Amidohydrolase 3" evidence="1">
    <location>
        <begin position="53"/>
        <end position="341"/>
    </location>
</feature>
<dbReference type="NCBIfam" id="NF005312">
    <property type="entry name" value="PRK06846.1"/>
    <property type="match status" value="1"/>
</dbReference>
<dbReference type="InterPro" id="IPR013108">
    <property type="entry name" value="Amidohydro_3"/>
</dbReference>
<dbReference type="InterPro" id="IPR052349">
    <property type="entry name" value="Metallo-hydrolase_Enzymes"/>
</dbReference>
<gene>
    <name evidence="2" type="ORF">I6N95_05750</name>
</gene>
<dbReference type="Pfam" id="PF07969">
    <property type="entry name" value="Amidohydro_3"/>
    <property type="match status" value="1"/>
</dbReference>
<dbReference type="AlphaFoldDB" id="A0A940STP0"/>
<dbReference type="GO" id="GO:0016814">
    <property type="term" value="F:hydrolase activity, acting on carbon-nitrogen (but not peptide) bonds, in cyclic amidines"/>
    <property type="evidence" value="ECO:0007669"/>
    <property type="project" value="TreeGrafter"/>
</dbReference>
<dbReference type="Gene3D" id="3.20.20.140">
    <property type="entry name" value="Metal-dependent hydrolases"/>
    <property type="match status" value="1"/>
</dbReference>
<protein>
    <submittedName>
        <fullName evidence="2">Deaminase</fullName>
    </submittedName>
</protein>
<evidence type="ECO:0000313" key="2">
    <source>
        <dbReference type="EMBL" id="MBP1040500.1"/>
    </source>
</evidence>
<dbReference type="InterPro" id="IPR032466">
    <property type="entry name" value="Metal_Hydrolase"/>
</dbReference>
<reference evidence="2" key="1">
    <citation type="submission" date="2020-12" db="EMBL/GenBank/DDBJ databases">
        <title>Vagococcus allomyrinae sp. nov. and Enterococcus lavae sp. nov., isolated from the larvae of Allomyrina dichotoma.</title>
        <authorList>
            <person name="Lee S.D."/>
        </authorList>
    </citation>
    <scope>NUCLEOTIDE SEQUENCE</scope>
    <source>
        <strain evidence="2">BWB3-3</strain>
    </source>
</reference>
<dbReference type="Proteomes" id="UP000674938">
    <property type="component" value="Unassembled WGS sequence"/>
</dbReference>
<keyword evidence="3" id="KW-1185">Reference proteome</keyword>
<dbReference type="RefSeq" id="WP_209525523.1">
    <property type="nucleotide sequence ID" value="NZ_JAEEGA010000003.1"/>
</dbReference>
<dbReference type="SUPFAM" id="SSF51556">
    <property type="entry name" value="Metallo-dependent hydrolases"/>
    <property type="match status" value="1"/>
</dbReference>
<proteinExistence type="predicted"/>
<evidence type="ECO:0000259" key="1">
    <source>
        <dbReference type="Pfam" id="PF07969"/>
    </source>
</evidence>
<accession>A0A940STP0</accession>
<sequence>MTLLIQNCTLETGFNVVNQQVVSTKTERYDVLIADGIISNIAKEIPTTPEMMVIDAQHALLLPALKEMHIHIDKTYFGGPWQACTPITNGIFTRFEEERTLLPNQLDTAYERACHVIEHYLAQGHHHIRSHCNVDPYIGTKHIELTKKALETYQDYLTYEIVAFPQHGLLRSQVLPLMKEALSMGATHVGGVDPSTVDRDVDRSLATILELAVEFDAGVDVHLHNRDSLGEYEFYKLADYTKQANKHHQVTISHGMALGDLAGEALENMLETLISVGIDVTTTVPINRPTMPIPYLVSQGLKVSLGHDSLTDHWSPFGTGNTIDKMNVLAQRFGLSDELRLSRIWQYGAGGLSPLDESGQQTWPYIGAAANAILVAAESSAHAIARKRPITHVITNGICAYQQSNPIDQGE</sequence>
<comment type="caution">
    <text evidence="2">The sequence shown here is derived from an EMBL/GenBank/DDBJ whole genome shotgun (WGS) entry which is preliminary data.</text>
</comment>
<dbReference type="PANTHER" id="PTHR32027">
    <property type="entry name" value="CYTOSINE DEAMINASE"/>
    <property type="match status" value="1"/>
</dbReference>
<dbReference type="PANTHER" id="PTHR32027:SF9">
    <property type="entry name" value="BLL3847 PROTEIN"/>
    <property type="match status" value="1"/>
</dbReference>
<dbReference type="SUPFAM" id="SSF51338">
    <property type="entry name" value="Composite domain of metallo-dependent hydrolases"/>
    <property type="match status" value="1"/>
</dbReference>
<dbReference type="Gene3D" id="2.30.40.10">
    <property type="entry name" value="Urease, subunit C, domain 1"/>
    <property type="match status" value="1"/>
</dbReference>
<name>A0A940STP0_9ENTE</name>